<sequence>MLHASPLPKLLVSPWLLHLFSDTQIIYATMQWPCVKLNAVNILVTNASESPKLDCGRKRWDFVCTNV</sequence>
<organism evidence="1 2">
    <name type="scientific">Xenopus laevis</name>
    <name type="common">African clawed frog</name>
    <dbReference type="NCBI Taxonomy" id="8355"/>
    <lineage>
        <taxon>Eukaryota</taxon>
        <taxon>Metazoa</taxon>
        <taxon>Chordata</taxon>
        <taxon>Craniata</taxon>
        <taxon>Vertebrata</taxon>
        <taxon>Euteleostomi</taxon>
        <taxon>Amphibia</taxon>
        <taxon>Batrachia</taxon>
        <taxon>Anura</taxon>
        <taxon>Pipoidea</taxon>
        <taxon>Pipidae</taxon>
        <taxon>Xenopodinae</taxon>
        <taxon>Xenopus</taxon>
        <taxon>Xenopus</taxon>
    </lineage>
</organism>
<reference evidence="2" key="1">
    <citation type="journal article" date="2016" name="Nature">
        <title>Genome evolution in the allotetraploid frog Xenopus laevis.</title>
        <authorList>
            <person name="Session A.M."/>
            <person name="Uno Y."/>
            <person name="Kwon T."/>
            <person name="Chapman J.A."/>
            <person name="Toyoda A."/>
            <person name="Takahashi S."/>
            <person name="Fukui A."/>
            <person name="Hikosaka A."/>
            <person name="Suzuki A."/>
            <person name="Kondo M."/>
            <person name="van Heeringen S.J."/>
            <person name="Quigley I."/>
            <person name="Heinz S."/>
            <person name="Ogino H."/>
            <person name="Ochi H."/>
            <person name="Hellsten U."/>
            <person name="Lyons J.B."/>
            <person name="Simakov O."/>
            <person name="Putnam N."/>
            <person name="Stites J."/>
            <person name="Kuroki Y."/>
            <person name="Tanaka T."/>
            <person name="Michiue T."/>
            <person name="Watanabe M."/>
            <person name="Bogdanovic O."/>
            <person name="Lister R."/>
            <person name="Georgiou G."/>
            <person name="Paranjpe S.S."/>
            <person name="van Kruijsbergen I."/>
            <person name="Shu S."/>
            <person name="Carlson J."/>
            <person name="Kinoshita T."/>
            <person name="Ohta Y."/>
            <person name="Mawaribuchi S."/>
            <person name="Jenkins J."/>
            <person name="Grimwood J."/>
            <person name="Schmutz J."/>
            <person name="Mitros T."/>
            <person name="Mozaffari S.V."/>
            <person name="Suzuki Y."/>
            <person name="Haramoto Y."/>
            <person name="Yamamoto T.S."/>
            <person name="Takagi C."/>
            <person name="Heald R."/>
            <person name="Miller K."/>
            <person name="Haudenschild C."/>
            <person name="Kitzman J."/>
            <person name="Nakayama T."/>
            <person name="Izutsu Y."/>
            <person name="Robert J."/>
            <person name="Fortriede J."/>
            <person name="Burns K."/>
            <person name="Lotay V."/>
            <person name="Karimi K."/>
            <person name="Yasuoka Y."/>
            <person name="Dichmann D.S."/>
            <person name="Flajnik M.F."/>
            <person name="Houston D.W."/>
            <person name="Shendure J."/>
            <person name="DuPasquier L."/>
            <person name="Vize P.D."/>
            <person name="Zorn A.M."/>
            <person name="Ito M."/>
            <person name="Marcotte E.M."/>
            <person name="Wallingford J.B."/>
            <person name="Ito Y."/>
            <person name="Asashima M."/>
            <person name="Ueno N."/>
            <person name="Matsuda Y."/>
            <person name="Veenstra G.J."/>
            <person name="Fujiyama A."/>
            <person name="Harland R.M."/>
            <person name="Taira M."/>
            <person name="Rokhsar D.S."/>
        </authorList>
    </citation>
    <scope>NUCLEOTIDE SEQUENCE [LARGE SCALE GENOMIC DNA]</scope>
    <source>
        <strain evidence="2">J</strain>
    </source>
</reference>
<evidence type="ECO:0000313" key="1">
    <source>
        <dbReference type="EMBL" id="OCT76219.1"/>
    </source>
</evidence>
<evidence type="ECO:0000313" key="2">
    <source>
        <dbReference type="Proteomes" id="UP000694892"/>
    </source>
</evidence>
<dbReference type="Proteomes" id="UP000694892">
    <property type="component" value="Chromosome 6L"/>
</dbReference>
<accession>A0A974HFQ1</accession>
<name>A0A974HFQ1_XENLA</name>
<protein>
    <submittedName>
        <fullName evidence="1">Uncharacterized protein</fullName>
    </submittedName>
</protein>
<dbReference type="AlphaFoldDB" id="A0A974HFQ1"/>
<proteinExistence type="predicted"/>
<gene>
    <name evidence="1" type="ORF">XELAEV_18031419mg</name>
</gene>
<dbReference type="EMBL" id="CM004476">
    <property type="protein sequence ID" value="OCT76219.1"/>
    <property type="molecule type" value="Genomic_DNA"/>
</dbReference>